<evidence type="ECO:0000256" key="8">
    <source>
        <dbReference type="SAM" id="SignalP"/>
    </source>
</evidence>
<dbReference type="InterPro" id="IPR004852">
    <property type="entry name" value="Di-haem_cyt_c_peroxidsae"/>
</dbReference>
<keyword evidence="3 7" id="KW-0479">Metal-binding</keyword>
<sequence length="497" mass="55026">MKTKNHRLTLLVTLIYSSLSSASFIDNQSERWIDNALSDQISLLSLTGDPKRHRTIPSIDSPKAQLGKLLFFSKIQSGNFDTACVSCHHPNLGGADALSIAIGVDTVNPNLLGPGREHRATADNYDGGPTMPRNVPTSFNLGFWDRHLFHDGRVEALLPVPFQHGAVGPISTPDSGQGIADPGAGANLSHAQAGFPVTPQEEMRGFSFAQGNTNQEIRDLIAQRLRGELEPLAVNHWPALFRQTYNSPDASLKEVINSDTIREALGDYMRSQSFVDNRWYRYIKGDKAALNLVEKRGALKFLSNNSEGGFNCQSCHQGDLMTDEGFHNIAVPQIGRGKGDGETGTNDFGRYRETSALRDAYAFRTPSLLNVEMTSPYGHSGAFSTLEDIIKHHMDPFYSGAFYTYDGPQPNIQLADQRSNTFEALWTMFFQQATGQSKLQSPYSYRQTDIEDLSAFLRSLTDPCTQDRACLEPWLVDDDIDPDGLRVYAVDKDLNPL</sequence>
<evidence type="ECO:0000256" key="7">
    <source>
        <dbReference type="PROSITE-ProRule" id="PRU00433"/>
    </source>
</evidence>
<dbReference type="GO" id="GO:0004130">
    <property type="term" value="F:cytochrome-c peroxidase activity"/>
    <property type="evidence" value="ECO:0007669"/>
    <property type="project" value="UniProtKB-EC"/>
</dbReference>
<evidence type="ECO:0000256" key="3">
    <source>
        <dbReference type="ARBA" id="ARBA00022723"/>
    </source>
</evidence>
<dbReference type="EMBL" id="FIZX01000001">
    <property type="protein sequence ID" value="CZF77827.1"/>
    <property type="molecule type" value="Genomic_DNA"/>
</dbReference>
<dbReference type="STRING" id="1796497.GCE9029_00460"/>
<name>A0A128ETC2_9GAMM</name>
<dbReference type="GO" id="GO:0046872">
    <property type="term" value="F:metal ion binding"/>
    <property type="evidence" value="ECO:0007669"/>
    <property type="project" value="UniProtKB-KW"/>
</dbReference>
<evidence type="ECO:0000313" key="11">
    <source>
        <dbReference type="Proteomes" id="UP000071641"/>
    </source>
</evidence>
<evidence type="ECO:0000313" key="10">
    <source>
        <dbReference type="EMBL" id="CZF77827.1"/>
    </source>
</evidence>
<dbReference type="InterPro" id="IPR036909">
    <property type="entry name" value="Cyt_c-like_dom_sf"/>
</dbReference>
<reference evidence="11" key="1">
    <citation type="submission" date="2016-02" db="EMBL/GenBank/DDBJ databases">
        <authorList>
            <person name="Rodrigo-Torres Lidia"/>
            <person name="Arahal R.David."/>
        </authorList>
    </citation>
    <scope>NUCLEOTIDE SEQUENCE [LARGE SCALE GENOMIC DNA]</scope>
    <source>
        <strain evidence="11">CECT 9029</strain>
    </source>
</reference>
<feature type="chain" id="PRO_5007281624" evidence="8">
    <location>
        <begin position="23"/>
        <end position="497"/>
    </location>
</feature>
<dbReference type="RefSeq" id="WP_062660841.1">
    <property type="nucleotide sequence ID" value="NZ_FIZX01000001.1"/>
</dbReference>
<dbReference type="AlphaFoldDB" id="A0A128ETC2"/>
<evidence type="ECO:0000259" key="9">
    <source>
        <dbReference type="PROSITE" id="PS51007"/>
    </source>
</evidence>
<evidence type="ECO:0000256" key="5">
    <source>
        <dbReference type="ARBA" id="ARBA00023002"/>
    </source>
</evidence>
<dbReference type="GO" id="GO:0020037">
    <property type="term" value="F:heme binding"/>
    <property type="evidence" value="ECO:0007669"/>
    <property type="project" value="InterPro"/>
</dbReference>
<dbReference type="InterPro" id="IPR051395">
    <property type="entry name" value="Cytochrome_c_Peroxidase/MauG"/>
</dbReference>
<dbReference type="PANTHER" id="PTHR30600">
    <property type="entry name" value="CYTOCHROME C PEROXIDASE-RELATED"/>
    <property type="match status" value="1"/>
</dbReference>
<dbReference type="Gene3D" id="1.10.760.10">
    <property type="entry name" value="Cytochrome c-like domain"/>
    <property type="match status" value="2"/>
</dbReference>
<organism evidence="10 11">
    <name type="scientific">Grimontia celer</name>
    <dbReference type="NCBI Taxonomy" id="1796497"/>
    <lineage>
        <taxon>Bacteria</taxon>
        <taxon>Pseudomonadati</taxon>
        <taxon>Pseudomonadota</taxon>
        <taxon>Gammaproteobacteria</taxon>
        <taxon>Vibrionales</taxon>
        <taxon>Vibrionaceae</taxon>
        <taxon>Grimontia</taxon>
    </lineage>
</organism>
<dbReference type="OrthoDB" id="9805202at2"/>
<feature type="signal peptide" evidence="8">
    <location>
        <begin position="1"/>
        <end position="22"/>
    </location>
</feature>
<keyword evidence="2 7" id="KW-0349">Heme</keyword>
<dbReference type="GO" id="GO:0009055">
    <property type="term" value="F:electron transfer activity"/>
    <property type="evidence" value="ECO:0007669"/>
    <property type="project" value="InterPro"/>
</dbReference>
<keyword evidence="11" id="KW-1185">Reference proteome</keyword>
<feature type="domain" description="Cytochrome c" evidence="9">
    <location>
        <begin position="292"/>
        <end position="461"/>
    </location>
</feature>
<gene>
    <name evidence="10" type="primary">ccp_1</name>
    <name evidence="10" type="ORF">GCE9029_00460</name>
</gene>
<evidence type="ECO:0000256" key="6">
    <source>
        <dbReference type="ARBA" id="ARBA00023004"/>
    </source>
</evidence>
<keyword evidence="6 7" id="KW-0408">Iron</keyword>
<evidence type="ECO:0000256" key="4">
    <source>
        <dbReference type="ARBA" id="ARBA00022729"/>
    </source>
</evidence>
<feature type="domain" description="Cytochrome c" evidence="9">
    <location>
        <begin position="62"/>
        <end position="228"/>
    </location>
</feature>
<dbReference type="PANTHER" id="PTHR30600:SF10">
    <property type="entry name" value="BLL6722 PROTEIN"/>
    <property type="match status" value="1"/>
</dbReference>
<dbReference type="GO" id="GO:0030313">
    <property type="term" value="C:cell envelope"/>
    <property type="evidence" value="ECO:0007669"/>
    <property type="project" value="UniProtKB-SubCell"/>
</dbReference>
<accession>A0A128ETC2</accession>
<comment type="subcellular location">
    <subcellularLocation>
        <location evidence="1">Cell envelope</location>
    </subcellularLocation>
</comment>
<dbReference type="InterPro" id="IPR009056">
    <property type="entry name" value="Cyt_c-like_dom"/>
</dbReference>
<dbReference type="EC" id="1.11.1.5" evidence="10"/>
<keyword evidence="10" id="KW-0575">Peroxidase</keyword>
<protein>
    <submittedName>
        <fullName evidence="10">Cytochrome c551 peroxidase</fullName>
        <ecNumber evidence="10">1.11.1.5</ecNumber>
    </submittedName>
</protein>
<dbReference type="Proteomes" id="UP000071641">
    <property type="component" value="Unassembled WGS sequence"/>
</dbReference>
<proteinExistence type="predicted"/>
<dbReference type="PROSITE" id="PS51007">
    <property type="entry name" value="CYTC"/>
    <property type="match status" value="2"/>
</dbReference>
<keyword evidence="4 8" id="KW-0732">Signal</keyword>
<evidence type="ECO:0000256" key="1">
    <source>
        <dbReference type="ARBA" id="ARBA00004196"/>
    </source>
</evidence>
<dbReference type="SUPFAM" id="SSF46626">
    <property type="entry name" value="Cytochrome c"/>
    <property type="match status" value="2"/>
</dbReference>
<keyword evidence="5 10" id="KW-0560">Oxidoreductase</keyword>
<dbReference type="Pfam" id="PF03150">
    <property type="entry name" value="CCP_MauG"/>
    <property type="match status" value="1"/>
</dbReference>
<evidence type="ECO:0000256" key="2">
    <source>
        <dbReference type="ARBA" id="ARBA00022617"/>
    </source>
</evidence>